<evidence type="ECO:0000313" key="2">
    <source>
        <dbReference type="Proteomes" id="UP000830326"/>
    </source>
</evidence>
<evidence type="ECO:0000313" key="1">
    <source>
        <dbReference type="EMBL" id="UOR12789.1"/>
    </source>
</evidence>
<keyword evidence="2" id="KW-1185">Reference proteome</keyword>
<gene>
    <name evidence="1" type="ORF">MUO15_04545</name>
</gene>
<organism evidence="1 2">
    <name type="scientific">Halobacillus amylolyticus</name>
    <dbReference type="NCBI Taxonomy" id="2932259"/>
    <lineage>
        <taxon>Bacteria</taxon>
        <taxon>Bacillati</taxon>
        <taxon>Bacillota</taxon>
        <taxon>Bacilli</taxon>
        <taxon>Bacillales</taxon>
        <taxon>Bacillaceae</taxon>
        <taxon>Halobacillus</taxon>
    </lineage>
</organism>
<accession>A0ABY4HD22</accession>
<name>A0ABY4HD22_9BACI</name>
<dbReference type="EMBL" id="CP095075">
    <property type="protein sequence ID" value="UOR12789.1"/>
    <property type="molecule type" value="Genomic_DNA"/>
</dbReference>
<proteinExistence type="predicted"/>
<sequence>MFGSVEYYSQLFKAYIMNNLATDQSCPLRTKYSQWRAEVMNQEYKPEKKEVYLQNLEKAYEKIYEEVFRTPKKEDGDL</sequence>
<protein>
    <submittedName>
        <fullName evidence="1">Uncharacterized protein</fullName>
    </submittedName>
</protein>
<reference evidence="1" key="1">
    <citation type="submission" date="2022-04" db="EMBL/GenBank/DDBJ databases">
        <title>Halobacillus sp. isolated from saltern.</title>
        <authorList>
            <person name="Won M."/>
            <person name="Lee C.-M."/>
            <person name="Woen H.-Y."/>
            <person name="Kwon S.-W."/>
        </authorList>
    </citation>
    <scope>NUCLEOTIDE SEQUENCE</scope>
    <source>
        <strain evidence="1">SSHM10-5</strain>
    </source>
</reference>
<dbReference type="Proteomes" id="UP000830326">
    <property type="component" value="Chromosome"/>
</dbReference>
<dbReference type="RefSeq" id="WP_245033830.1">
    <property type="nucleotide sequence ID" value="NZ_CP095075.1"/>
</dbReference>